<comment type="caution">
    <text evidence="1">The sequence shown here is derived from an EMBL/GenBank/DDBJ whole genome shotgun (WGS) entry which is preliminary data.</text>
</comment>
<organism evidence="1 2">
    <name type="scientific">Ehrlichia cf. muris str. EmCRT</name>
    <dbReference type="NCBI Taxonomy" id="1359167"/>
    <lineage>
        <taxon>Bacteria</taxon>
        <taxon>Pseudomonadati</taxon>
        <taxon>Pseudomonadota</taxon>
        <taxon>Alphaproteobacteria</taxon>
        <taxon>Rickettsiales</taxon>
        <taxon>Anaplasmataceae</taxon>
        <taxon>Ehrlichia</taxon>
    </lineage>
</organism>
<dbReference type="AlphaFoldDB" id="A0A0F3ND08"/>
<protein>
    <submittedName>
        <fullName evidence="1">Uncharacterized protein</fullName>
    </submittedName>
</protein>
<evidence type="ECO:0000313" key="1">
    <source>
        <dbReference type="EMBL" id="KJV65978.1"/>
    </source>
</evidence>
<dbReference type="PATRIC" id="fig|1359167.3.peg.160"/>
<gene>
    <name evidence="1" type="ORF">EMUCRT_0163</name>
</gene>
<evidence type="ECO:0000313" key="2">
    <source>
        <dbReference type="Proteomes" id="UP000033546"/>
    </source>
</evidence>
<dbReference type="EMBL" id="LANU01000001">
    <property type="protein sequence ID" value="KJV65978.1"/>
    <property type="molecule type" value="Genomic_DNA"/>
</dbReference>
<accession>A0A0F3ND08</accession>
<name>A0A0F3ND08_9RICK</name>
<dbReference type="Proteomes" id="UP000033546">
    <property type="component" value="Unassembled WGS sequence"/>
</dbReference>
<reference evidence="1 2" key="1">
    <citation type="submission" date="2015-02" db="EMBL/GenBank/DDBJ databases">
        <title>Genome Sequencing of Rickettsiales.</title>
        <authorList>
            <person name="Daugherty S.C."/>
            <person name="Su Q."/>
            <person name="Abolude K."/>
            <person name="Beier-Sexton M."/>
            <person name="Carlyon J.A."/>
            <person name="Carter R."/>
            <person name="Day N.P."/>
            <person name="Dumler S.J."/>
            <person name="Dyachenko V."/>
            <person name="Godinez A."/>
            <person name="Kurtti T.J."/>
            <person name="Lichay M."/>
            <person name="Mullins K.E."/>
            <person name="Ott S."/>
            <person name="Pappas-Brown V."/>
            <person name="Paris D.H."/>
            <person name="Patel P."/>
            <person name="Richards A.L."/>
            <person name="Sadzewicz L."/>
            <person name="Sears K."/>
            <person name="Seidman D."/>
            <person name="Sengamalay N."/>
            <person name="Stenos J."/>
            <person name="Tallon L.J."/>
            <person name="Vincent G."/>
            <person name="Fraser C.M."/>
            <person name="Munderloh U."/>
            <person name="Dunning-Hotopp J.C."/>
        </authorList>
    </citation>
    <scope>NUCLEOTIDE SEQUENCE [LARGE SCALE GENOMIC DNA]</scope>
    <source>
        <strain evidence="1 2">EmCRT</strain>
    </source>
</reference>
<sequence>MFILHDIVEIKLQILNVIGIQIEYLKQLDFATVQDLQYIEKELVDLLNYKCNTIKSDISVISSCNNHDIIELLNNVYLNYKRALKIRNELLV</sequence>
<dbReference type="RefSeq" id="WP_045804560.1">
    <property type="nucleotide sequence ID" value="NZ_LANU01000001.1"/>
</dbReference>
<proteinExistence type="predicted"/>